<evidence type="ECO:0000313" key="2">
    <source>
        <dbReference type="EMBL" id="URN92521.1"/>
    </source>
</evidence>
<proteinExistence type="predicted"/>
<dbReference type="SUPFAM" id="SSF109998">
    <property type="entry name" value="Triger factor/SurA peptide-binding domain-like"/>
    <property type="match status" value="1"/>
</dbReference>
<keyword evidence="2" id="KW-0413">Isomerase</keyword>
<keyword evidence="1" id="KW-0812">Transmembrane</keyword>
<name>A0A9J6Z9K0_9BACL</name>
<accession>A0A9J6Z9K0</accession>
<sequence length="348" mass="40895">MTNRLKIVSVIICISLVATVITVLLLSHRTSSEPVASVNGIFITQDEFEFYMNTYYVAETYSYYSREFGIEPTEDFWTTIYDKSTPLDHIHNQTLSYLTKIKTELKLMQQSGVLDQISFDQLQLQWREENENRSKALQQGKPIYGPVEYGLHEYIEYLISNGKTRLKEKWIAEGVISVTDQEIEDRYELLRTSNYKYPDRVVVEYLEWIYSDDDEKVEVSKLVENLHVTWKSGMEFETLLEQQHLDGKVVRRVFDETTTRYDEQSTVLKEAAYKLDPNLSLVIVDTGHGIYLLRCIERENDRFMMLDDIESQIKSELFQMKYDELVSKEVNKAALIIYDEIMQKIIPL</sequence>
<gene>
    <name evidence="2" type="ORF">NAG76_11475</name>
</gene>
<organism evidence="2 3">
    <name type="scientific">Candidatus Pristimantibacillus lignocellulolyticus</name>
    <dbReference type="NCBI Taxonomy" id="2994561"/>
    <lineage>
        <taxon>Bacteria</taxon>
        <taxon>Bacillati</taxon>
        <taxon>Bacillota</taxon>
        <taxon>Bacilli</taxon>
        <taxon>Bacillales</taxon>
        <taxon>Paenibacillaceae</taxon>
        <taxon>Candidatus Pristimantibacillus</taxon>
    </lineage>
</organism>
<dbReference type="AlphaFoldDB" id="A0A9J6Z9K0"/>
<dbReference type="EMBL" id="CP097899">
    <property type="protein sequence ID" value="URN92521.1"/>
    <property type="molecule type" value="Genomic_DNA"/>
</dbReference>
<keyword evidence="1" id="KW-1133">Transmembrane helix</keyword>
<evidence type="ECO:0000313" key="3">
    <source>
        <dbReference type="Proteomes" id="UP001056756"/>
    </source>
</evidence>
<dbReference type="GO" id="GO:0016853">
    <property type="term" value="F:isomerase activity"/>
    <property type="evidence" value="ECO:0007669"/>
    <property type="project" value="UniProtKB-KW"/>
</dbReference>
<feature type="transmembrane region" description="Helical" evidence="1">
    <location>
        <begin position="7"/>
        <end position="26"/>
    </location>
</feature>
<dbReference type="Proteomes" id="UP001056756">
    <property type="component" value="Chromosome"/>
</dbReference>
<reference evidence="2" key="1">
    <citation type="submission" date="2022-05" db="EMBL/GenBank/DDBJ databases">
        <title>Novel bacterial taxa in a minimal lignocellulolytic consortium and its capacity to transform plastics disclosed by genome-resolved metagenomics.</title>
        <authorList>
            <person name="Rodriguez C.A.D."/>
            <person name="Diaz-Garcia L."/>
            <person name="Herrera K."/>
            <person name="Tarazona N.A."/>
            <person name="Sproer C."/>
            <person name="Overmann J."/>
            <person name="Jimenez D.J."/>
        </authorList>
    </citation>
    <scope>NUCLEOTIDE SEQUENCE</scope>
    <source>
        <strain evidence="2">MAG5</strain>
    </source>
</reference>
<protein>
    <submittedName>
        <fullName evidence="2">Peptidylprolyl isomerase</fullName>
    </submittedName>
</protein>
<dbReference type="InterPro" id="IPR027304">
    <property type="entry name" value="Trigger_fact/SurA_dom_sf"/>
</dbReference>
<keyword evidence="1" id="KW-0472">Membrane</keyword>
<evidence type="ECO:0000256" key="1">
    <source>
        <dbReference type="SAM" id="Phobius"/>
    </source>
</evidence>
<dbReference type="KEGG" id="plig:NAG76_11475"/>